<feature type="transmembrane region" description="Helical" evidence="6">
    <location>
        <begin position="402"/>
        <end position="424"/>
    </location>
</feature>
<proteinExistence type="inferred from homology"/>
<dbReference type="InterPro" id="IPR000515">
    <property type="entry name" value="MetI-like"/>
</dbReference>
<feature type="transmembrane region" description="Helical" evidence="6">
    <location>
        <begin position="585"/>
        <end position="606"/>
    </location>
</feature>
<comment type="similarity">
    <text evidence="6">Belongs to the binding-protein-dependent transport system permease family.</text>
</comment>
<dbReference type="CDD" id="cd06261">
    <property type="entry name" value="TM_PBP2"/>
    <property type="match status" value="2"/>
</dbReference>
<protein>
    <submittedName>
        <fullName evidence="8">ABC transporter permease subunit</fullName>
    </submittedName>
</protein>
<dbReference type="PROSITE" id="PS50928">
    <property type="entry name" value="ABC_TM1"/>
    <property type="match status" value="2"/>
</dbReference>
<dbReference type="SUPFAM" id="SSF52096">
    <property type="entry name" value="ClpP/crotonase"/>
    <property type="match status" value="1"/>
</dbReference>
<accession>A0ABU5IVV8</accession>
<dbReference type="PANTHER" id="PTHR43839:SF3">
    <property type="entry name" value="OLIGOPEPTIDE ABC TRANSPORTER, PERMEASE PROTEIN"/>
    <property type="match status" value="1"/>
</dbReference>
<dbReference type="Pfam" id="PF00528">
    <property type="entry name" value="BPD_transp_1"/>
    <property type="match status" value="2"/>
</dbReference>
<dbReference type="Gene3D" id="1.10.3720.10">
    <property type="entry name" value="MetI-like"/>
    <property type="match status" value="2"/>
</dbReference>
<name>A0ABU5IVV8_9BACI</name>
<feature type="transmembrane region" description="Helical" evidence="6">
    <location>
        <begin position="220"/>
        <end position="240"/>
    </location>
</feature>
<dbReference type="InterPro" id="IPR035906">
    <property type="entry name" value="MetI-like_sf"/>
</dbReference>
<feature type="domain" description="ABC transmembrane type-1" evidence="7">
    <location>
        <begin position="73"/>
        <end position="277"/>
    </location>
</feature>
<dbReference type="Proteomes" id="UP001290455">
    <property type="component" value="Unassembled WGS sequence"/>
</dbReference>
<keyword evidence="4 6" id="KW-1133">Transmembrane helix</keyword>
<feature type="transmembrane region" description="Helical" evidence="6">
    <location>
        <begin position="111"/>
        <end position="132"/>
    </location>
</feature>
<feature type="transmembrane region" description="Helical" evidence="6">
    <location>
        <begin position="436"/>
        <end position="459"/>
    </location>
</feature>
<evidence type="ECO:0000256" key="5">
    <source>
        <dbReference type="ARBA" id="ARBA00023136"/>
    </source>
</evidence>
<dbReference type="EMBL" id="JAXOFX010000003">
    <property type="protein sequence ID" value="MDZ5471278.1"/>
    <property type="molecule type" value="Genomic_DNA"/>
</dbReference>
<evidence type="ECO:0000256" key="4">
    <source>
        <dbReference type="ARBA" id="ARBA00022989"/>
    </source>
</evidence>
<evidence type="ECO:0000256" key="3">
    <source>
        <dbReference type="ARBA" id="ARBA00022692"/>
    </source>
</evidence>
<comment type="caution">
    <text evidence="8">The sequence shown here is derived from an EMBL/GenBank/DDBJ whole genome shotgun (WGS) entry which is preliminary data.</text>
</comment>
<keyword evidence="2 6" id="KW-0813">Transport</keyword>
<evidence type="ECO:0000313" key="8">
    <source>
        <dbReference type="EMBL" id="MDZ5471278.1"/>
    </source>
</evidence>
<feature type="transmembrane region" description="Helical" evidence="6">
    <location>
        <begin position="644"/>
        <end position="662"/>
    </location>
</feature>
<feature type="transmembrane region" description="Helical" evidence="6">
    <location>
        <begin position="7"/>
        <end position="27"/>
    </location>
</feature>
<evidence type="ECO:0000256" key="6">
    <source>
        <dbReference type="RuleBase" id="RU363032"/>
    </source>
</evidence>
<feature type="transmembrane region" description="Helical" evidence="6">
    <location>
        <begin position="303"/>
        <end position="321"/>
    </location>
</feature>
<feature type="domain" description="ABC transmembrane type-1" evidence="7">
    <location>
        <begin position="398"/>
        <end position="606"/>
    </location>
</feature>
<feature type="transmembrane region" description="Helical" evidence="6">
    <location>
        <begin position="79"/>
        <end position="99"/>
    </location>
</feature>
<keyword evidence="3 6" id="KW-0812">Transmembrane</keyword>
<dbReference type="Pfam" id="PF03572">
    <property type="entry name" value="Peptidase_S41"/>
    <property type="match status" value="1"/>
</dbReference>
<keyword evidence="9" id="KW-1185">Reference proteome</keyword>
<dbReference type="SUPFAM" id="SSF161098">
    <property type="entry name" value="MetI-like"/>
    <property type="match status" value="2"/>
</dbReference>
<keyword evidence="5 6" id="KW-0472">Membrane</keyword>
<evidence type="ECO:0000259" key="7">
    <source>
        <dbReference type="PROSITE" id="PS50928"/>
    </source>
</evidence>
<dbReference type="InterPro" id="IPR029045">
    <property type="entry name" value="ClpP/crotonase-like_dom_sf"/>
</dbReference>
<dbReference type="Gene3D" id="3.90.226.10">
    <property type="entry name" value="2-enoyl-CoA Hydratase, Chain A, domain 1"/>
    <property type="match status" value="1"/>
</dbReference>
<evidence type="ECO:0000256" key="2">
    <source>
        <dbReference type="ARBA" id="ARBA00022448"/>
    </source>
</evidence>
<feature type="transmembrane region" description="Helical" evidence="6">
    <location>
        <begin position="152"/>
        <end position="171"/>
    </location>
</feature>
<evidence type="ECO:0000256" key="1">
    <source>
        <dbReference type="ARBA" id="ARBA00004141"/>
    </source>
</evidence>
<comment type="subcellular location">
    <subcellularLocation>
        <location evidence="6">Cell membrane</location>
        <topology evidence="6">Multi-pass membrane protein</topology>
    </subcellularLocation>
    <subcellularLocation>
        <location evidence="1">Membrane</location>
        <topology evidence="1">Multi-pass membrane protein</topology>
    </subcellularLocation>
</comment>
<gene>
    <name evidence="8" type="ORF">SM124_05915</name>
</gene>
<evidence type="ECO:0000313" key="9">
    <source>
        <dbReference type="Proteomes" id="UP001290455"/>
    </source>
</evidence>
<sequence length="1271" mass="144004">MKQIRNIVLLAGLGVLLIFVGVIPKGIGPAPQPFDLEYNIESTKDIITNIVTGEGLGKTERNTYYVDEATTLFFRSLKIFIPAFFVSLGVGVLLGLIHFQFRNSFIGRSIYGIHLTFSSLPDFFAFILIQYGGLLIYSHGILNLDLFGHEHWYNSFLPVMSLSLYPIFYIYRITFSTLEDESKKDYISTVRAKGKSDTYILYTHMLWNTWARVITNIRTITLYILTSLPIIELLAFYQGMGYRILKAAQEGQVYMFVALLYPFFLVMFLAMLLSDLFKHFLVPLSVESSQALRPMKAKKLGKYVRRFVVWFMTKLINGLLVLKKNPLFVFSLILILGILYTAVAGPKWSVVDTELEPFMFTKNEDGKLVVPPLEPSSDYWLGTDKLGRDLFSLIILGAKETLLIITIISLVRFMIGIPLGFFASRGNWFSTSILHVLQMMFSFFPVIILVMLVMAIPFFAHTESRIYWIVLLMAIVEVGRIGQIYREEFERIGQLEYVKAGIASGATKIRLLKNYYFPLLKKQTIIFLTNDLGRSLFLLAQLGFISVFLSQTLILTETEGYKFINTSLNWAVLLGNALNDIRGAIWIPFFVTLSIAITILAFNFLGEGLKRLFDSKPHKVTSSLVEEKITLILELTKWFTPKKVMTGAGFSLAVIVALLFFLNEKNIIFKDESVHVAAIADEERVIDNLAAFAKAYGYIRYFHPSGEGYFLDWNRFAVYGIKHVQDAGNEKQLRKKLEELFYPVAPTVQFLKPGEQSDIPVNSDVQNNADLRVAFIQHEGVGPDRDIMAMFNQREEDEPKEKPLFRSVWTTTDFKMKDQSKLIHEHLPKKDEVLEVKISEDIISYIPLTLYSEKEQSTVGMTDPSWKQLSDLYKELGTISLDKMTLEQTETYLANTIIAWNKLQHFYPYLKDREGWSKELKPAIKSALRAKNEKEFLTGINTMITVLEDGQAELIGNRGGGRYVQLPFRIKLVEGNVVVVNAHPDSPIKKGDMILEKDNTPIIDVLKEEGKLISGSTQWKVNKALTLVTTGRRGESSSFKFVRDGKEEFVKLEQDQNFEALDTYGRVETVKELENGIYYVNLVGTKMDDIKPLIPKLANAKGIVFDIRGIPDLSTKKLLSHLIKEKSRGGNYRIPQIVYPDYHNAIWFNKDVDKQWSFKPKAPTLSGKWVFLASEETIGDGESYLHFVTANKLGQVVGRQTAGANGLVNSSSLVGGATLNFTGMVVQKQDGSPAHIVGIEPNVPVILRLDEIKAGKDVYIEKALEVIKGIE</sequence>
<dbReference type="PANTHER" id="PTHR43839">
    <property type="entry name" value="OPPC IN A BINDING PROTEIN-DEPENDENT TRANSPORT SYSTEM"/>
    <property type="match status" value="1"/>
</dbReference>
<feature type="transmembrane region" description="Helical" evidence="6">
    <location>
        <begin position="536"/>
        <end position="556"/>
    </location>
</feature>
<feature type="transmembrane region" description="Helical" evidence="6">
    <location>
        <begin position="252"/>
        <end position="273"/>
    </location>
</feature>
<organism evidence="8 9">
    <name type="scientific">Robertmurraya mangrovi</name>
    <dbReference type="NCBI Taxonomy" id="3098077"/>
    <lineage>
        <taxon>Bacteria</taxon>
        <taxon>Bacillati</taxon>
        <taxon>Bacillota</taxon>
        <taxon>Bacilli</taxon>
        <taxon>Bacillales</taxon>
        <taxon>Bacillaceae</taxon>
        <taxon>Robertmurraya</taxon>
    </lineage>
</organism>
<feature type="transmembrane region" description="Helical" evidence="6">
    <location>
        <begin position="327"/>
        <end position="345"/>
    </location>
</feature>
<reference evidence="8 9" key="1">
    <citation type="submission" date="2023-11" db="EMBL/GenBank/DDBJ databases">
        <title>Bacillus jintuensis, isolated from a mudflat on the Beibu Gulf coast.</title>
        <authorList>
            <person name="Li M."/>
        </authorList>
    </citation>
    <scope>NUCLEOTIDE SEQUENCE [LARGE SCALE GENOMIC DNA]</scope>
    <source>
        <strain evidence="8 9">31A1R</strain>
    </source>
</reference>
<dbReference type="InterPro" id="IPR005151">
    <property type="entry name" value="Tail-specific_protease"/>
</dbReference>